<feature type="domain" description="4'-phosphopantetheinyl transferase N-terminal" evidence="4">
    <location>
        <begin position="26"/>
        <end position="69"/>
    </location>
</feature>
<dbReference type="PANTHER" id="PTHR12215">
    <property type="entry name" value="PHOSPHOPANTETHEINE TRANSFERASE"/>
    <property type="match status" value="1"/>
</dbReference>
<reference evidence="5 6" key="1">
    <citation type="submission" date="2023-05" db="EMBL/GenBank/DDBJ databases">
        <title>A 100% complete, gapless, phased diploid assembly of the Scenedesmus obliquus UTEX 3031 genome.</title>
        <authorList>
            <person name="Biondi T.C."/>
            <person name="Hanschen E.R."/>
            <person name="Kwon T."/>
            <person name="Eng W."/>
            <person name="Kruse C.P.S."/>
            <person name="Koehler S.I."/>
            <person name="Kunde Y."/>
            <person name="Gleasner C.D."/>
            <person name="You Mak K.T."/>
            <person name="Polle J."/>
            <person name="Hovde B.T."/>
            <person name="Starkenburg S.R."/>
        </authorList>
    </citation>
    <scope>NUCLEOTIDE SEQUENCE [LARGE SCALE GENOMIC DNA]</scope>
    <source>
        <strain evidence="5 6">DOE0152z</strain>
    </source>
</reference>
<dbReference type="SUPFAM" id="SSF56214">
    <property type="entry name" value="4'-phosphopantetheinyl transferase"/>
    <property type="match status" value="2"/>
</dbReference>
<sequence>MPYMLRLVAVQAAPELDSPYPDQHTVCQVQLQRTRGSKPFYGGPANRQHVPNFNYNVSHEGDYVVLAAEGCCLCGVDVAAPQQLRRRGSSRSLQDCIALLRDQLAPGEWDLLQSLQGDESAVESAFQSMWSCKEAFIKARGDGVGFAPLSRIEAQLTHPAAATQPGQQQQQQQQQQPVQAVRLLVDGQPQPQWRAFLQQLPGRHWVCVVRGPPAAAVDAIGEFKATFQEPHLSDEQLQVHLDAHSPAFDMLTVEDLLPDAALDSYCCG</sequence>
<accession>A0ABY8U4C4</accession>
<evidence type="ECO:0000259" key="3">
    <source>
        <dbReference type="Pfam" id="PF01648"/>
    </source>
</evidence>
<feature type="domain" description="4'-phosphopantetheinyl transferase" evidence="3">
    <location>
        <begin position="74"/>
        <end position="164"/>
    </location>
</feature>
<dbReference type="InterPro" id="IPR008278">
    <property type="entry name" value="4-PPantetheinyl_Trfase_dom"/>
</dbReference>
<dbReference type="Pfam" id="PF01648">
    <property type="entry name" value="ACPS"/>
    <property type="match status" value="1"/>
</dbReference>
<evidence type="ECO:0000313" key="6">
    <source>
        <dbReference type="Proteomes" id="UP001244341"/>
    </source>
</evidence>
<dbReference type="Gene3D" id="3.90.470.20">
    <property type="entry name" value="4'-phosphopantetheinyl transferase domain"/>
    <property type="match status" value="1"/>
</dbReference>
<dbReference type="Proteomes" id="UP001244341">
    <property type="component" value="Chromosome 6b"/>
</dbReference>
<dbReference type="InterPro" id="IPR055066">
    <property type="entry name" value="AASDHPPT_N"/>
</dbReference>
<evidence type="ECO:0000313" key="5">
    <source>
        <dbReference type="EMBL" id="WIA15317.1"/>
    </source>
</evidence>
<evidence type="ECO:0000259" key="4">
    <source>
        <dbReference type="Pfam" id="PF22624"/>
    </source>
</evidence>
<proteinExistence type="predicted"/>
<keyword evidence="6" id="KW-1185">Reference proteome</keyword>
<evidence type="ECO:0000256" key="2">
    <source>
        <dbReference type="ARBA" id="ARBA00022679"/>
    </source>
</evidence>
<keyword evidence="2" id="KW-0808">Transferase</keyword>
<gene>
    <name evidence="5" type="ORF">OEZ85_001983</name>
</gene>
<evidence type="ECO:0000256" key="1">
    <source>
        <dbReference type="ARBA" id="ARBA00013172"/>
    </source>
</evidence>
<dbReference type="EC" id="2.7.8.7" evidence="1"/>
<dbReference type="Pfam" id="PF22624">
    <property type="entry name" value="AASDHPPT_N"/>
    <property type="match status" value="1"/>
</dbReference>
<protein>
    <recommendedName>
        <fullName evidence="1">holo-[acyl-carrier-protein] synthase</fullName>
        <ecNumber evidence="1">2.7.8.7</ecNumber>
    </recommendedName>
</protein>
<organism evidence="5 6">
    <name type="scientific">Tetradesmus obliquus</name>
    <name type="common">Green alga</name>
    <name type="synonym">Acutodesmus obliquus</name>
    <dbReference type="NCBI Taxonomy" id="3088"/>
    <lineage>
        <taxon>Eukaryota</taxon>
        <taxon>Viridiplantae</taxon>
        <taxon>Chlorophyta</taxon>
        <taxon>core chlorophytes</taxon>
        <taxon>Chlorophyceae</taxon>
        <taxon>CS clade</taxon>
        <taxon>Sphaeropleales</taxon>
        <taxon>Scenedesmaceae</taxon>
        <taxon>Tetradesmus</taxon>
    </lineage>
</organism>
<dbReference type="EMBL" id="CP126213">
    <property type="protein sequence ID" value="WIA15317.1"/>
    <property type="molecule type" value="Genomic_DNA"/>
</dbReference>
<name>A0ABY8U4C4_TETOB</name>
<dbReference type="InterPro" id="IPR050559">
    <property type="entry name" value="P-Pant_transferase_sf"/>
</dbReference>
<dbReference type="InterPro" id="IPR037143">
    <property type="entry name" value="4-PPantetheinyl_Trfase_dom_sf"/>
</dbReference>
<dbReference type="PANTHER" id="PTHR12215:SF10">
    <property type="entry name" value="L-AMINOADIPATE-SEMIALDEHYDE DEHYDROGENASE-PHOSPHOPANTETHEINYL TRANSFERASE"/>
    <property type="match status" value="1"/>
</dbReference>